<organism evidence="1 2">
    <name type="scientific">Romanomermis culicivorax</name>
    <name type="common">Nematode worm</name>
    <dbReference type="NCBI Taxonomy" id="13658"/>
    <lineage>
        <taxon>Eukaryota</taxon>
        <taxon>Metazoa</taxon>
        <taxon>Ecdysozoa</taxon>
        <taxon>Nematoda</taxon>
        <taxon>Enoplea</taxon>
        <taxon>Dorylaimia</taxon>
        <taxon>Mermithida</taxon>
        <taxon>Mermithoidea</taxon>
        <taxon>Mermithidae</taxon>
        <taxon>Romanomermis</taxon>
    </lineage>
</organism>
<accession>A0A915HG07</accession>
<name>A0A915HG07_ROMCU</name>
<dbReference type="AlphaFoldDB" id="A0A915HG07"/>
<keyword evidence="1" id="KW-1185">Reference proteome</keyword>
<sequence length="78" mass="8782">MVFKIVMKKNQEIPAAGFCKALSPYTKAMMIDNSTQTTALMNQVQGCIQTYEEQKMNSDFLNALAKRSQAEKDDWSAV</sequence>
<proteinExistence type="predicted"/>
<dbReference type="Proteomes" id="UP000887565">
    <property type="component" value="Unplaced"/>
</dbReference>
<evidence type="ECO:0000313" key="2">
    <source>
        <dbReference type="WBParaSite" id="nRc.2.0.1.t00543-RA"/>
    </source>
</evidence>
<evidence type="ECO:0000313" key="1">
    <source>
        <dbReference type="Proteomes" id="UP000887565"/>
    </source>
</evidence>
<reference evidence="2" key="1">
    <citation type="submission" date="2022-11" db="UniProtKB">
        <authorList>
            <consortium name="WormBaseParasite"/>
        </authorList>
    </citation>
    <scope>IDENTIFICATION</scope>
</reference>
<dbReference type="WBParaSite" id="nRc.2.0.1.t00543-RA">
    <property type="protein sequence ID" value="nRc.2.0.1.t00543-RA"/>
    <property type="gene ID" value="nRc.2.0.1.g00543"/>
</dbReference>
<protein>
    <submittedName>
        <fullName evidence="2">Uncharacterized protein</fullName>
    </submittedName>
</protein>